<dbReference type="SUPFAM" id="SSF52402">
    <property type="entry name" value="Adenine nucleotide alpha hydrolases-like"/>
    <property type="match status" value="1"/>
</dbReference>
<keyword evidence="6" id="KW-1185">Reference proteome</keyword>
<dbReference type="InterPro" id="IPR051786">
    <property type="entry name" value="ASN_synthetase/amidase"/>
</dbReference>
<comment type="caution">
    <text evidence="5">The sequence shown here is derived from an EMBL/GenBank/DDBJ whole genome shotgun (WGS) entry which is preliminary data.</text>
</comment>
<dbReference type="InterPro" id="IPR014729">
    <property type="entry name" value="Rossmann-like_a/b/a_fold"/>
</dbReference>
<proteinExistence type="predicted"/>
<reference evidence="5 6" key="1">
    <citation type="submission" date="2017-10" db="EMBL/GenBank/DDBJ databases">
        <title>Draft genome of Longibacter Salinarum.</title>
        <authorList>
            <person name="Goh K.M."/>
            <person name="Shamsir M.S."/>
            <person name="Lim S.W."/>
        </authorList>
    </citation>
    <scope>NUCLEOTIDE SEQUENCE [LARGE SCALE GENOMIC DNA]</scope>
    <source>
        <strain evidence="5 6">KCTC 52045</strain>
    </source>
</reference>
<dbReference type="GO" id="GO:0005829">
    <property type="term" value="C:cytosol"/>
    <property type="evidence" value="ECO:0007669"/>
    <property type="project" value="TreeGrafter"/>
</dbReference>
<comment type="pathway">
    <text evidence="1">Amino-acid biosynthesis; L-asparagine biosynthesis; L-asparagine from L-aspartate (L-Gln route): step 1/1.</text>
</comment>
<dbReference type="AlphaFoldDB" id="A0A2A8CW45"/>
<evidence type="ECO:0000256" key="3">
    <source>
        <dbReference type="ARBA" id="ARBA00048741"/>
    </source>
</evidence>
<comment type="catalytic activity">
    <reaction evidence="3">
        <text>L-aspartate + L-glutamine + ATP + H2O = L-asparagine + L-glutamate + AMP + diphosphate + H(+)</text>
        <dbReference type="Rhea" id="RHEA:12228"/>
        <dbReference type="ChEBI" id="CHEBI:15377"/>
        <dbReference type="ChEBI" id="CHEBI:15378"/>
        <dbReference type="ChEBI" id="CHEBI:29985"/>
        <dbReference type="ChEBI" id="CHEBI:29991"/>
        <dbReference type="ChEBI" id="CHEBI:30616"/>
        <dbReference type="ChEBI" id="CHEBI:33019"/>
        <dbReference type="ChEBI" id="CHEBI:58048"/>
        <dbReference type="ChEBI" id="CHEBI:58359"/>
        <dbReference type="ChEBI" id="CHEBI:456215"/>
        <dbReference type="EC" id="6.3.5.4"/>
    </reaction>
</comment>
<dbReference type="OrthoDB" id="9763290at2"/>
<name>A0A2A8CW45_9BACT</name>
<dbReference type="EMBL" id="PDEQ01000006">
    <property type="protein sequence ID" value="PEN12831.1"/>
    <property type="molecule type" value="Genomic_DNA"/>
</dbReference>
<dbReference type="InterPro" id="IPR001962">
    <property type="entry name" value="Asn_synthase"/>
</dbReference>
<dbReference type="GO" id="GO:0004066">
    <property type="term" value="F:asparagine synthase (glutamine-hydrolyzing) activity"/>
    <property type="evidence" value="ECO:0007669"/>
    <property type="project" value="UniProtKB-EC"/>
</dbReference>
<dbReference type="PANTHER" id="PTHR43284">
    <property type="entry name" value="ASPARAGINE SYNTHETASE (GLUTAMINE-HYDROLYZING)"/>
    <property type="match status" value="1"/>
</dbReference>
<evidence type="ECO:0000256" key="1">
    <source>
        <dbReference type="ARBA" id="ARBA00005187"/>
    </source>
</evidence>
<dbReference type="GO" id="GO:0006529">
    <property type="term" value="P:asparagine biosynthetic process"/>
    <property type="evidence" value="ECO:0007669"/>
    <property type="project" value="InterPro"/>
</dbReference>
<feature type="domain" description="Glutamine amidotransferase type-2" evidence="4">
    <location>
        <begin position="1"/>
        <end position="239"/>
    </location>
</feature>
<dbReference type="Pfam" id="PF13537">
    <property type="entry name" value="GATase_7"/>
    <property type="match status" value="1"/>
</dbReference>
<accession>A0A2A8CW45</accession>
<evidence type="ECO:0000256" key="2">
    <source>
        <dbReference type="ARBA" id="ARBA00012737"/>
    </source>
</evidence>
<dbReference type="InterPro" id="IPR017932">
    <property type="entry name" value="GATase_2_dom"/>
</dbReference>
<sequence length="703" mass="78223">MRRSRYNVRGRSADTVEHLCYPFRSDRSAARPSRFMIPLFVHVRRQGAPLTASQLRKEAASLLEVVPGVLDVSLVSPFAGMSCVRPEGATERTWIADDGETACVADARFDHIDDLRAGFPVSPNAPAADIVQAAYREYDGDAPRYLPGDLAIVIWDERKEQLLAARDRIGTRPLFYQETSDGIVVSSELVAFRAFGGLDRVREDAVAEFLAGAPRLASATMYERVHRVPPGHMLVADGAGTRVERYDAFHSDACFRRKDPSDVRAAFLERFRSAVRVRCDAGGTPDELDDRPPAVLLSGGLDSSLIACCARDHAQTRDRGPVTALTSVYSREECSEIDFVEAVTETGGFDWMPVPADDLRPIDHLLQIVSRLREPLFAPHASASEDRFEAARDAGVRILLDGHGGDEVVSHGPVRMRELAVSGRWWQLAREARGMADPTIPHHAALLWGLAVYRGVGHRLTQNLPHRVRSRVQSLIGRMQAMASPERGSPTATWRDVLRPDLVDVCSGRVEQARRLDHRAASTSHEAHRRLVSGTDQPFFLESLTRLAASHGVELRFPFWDRDLVEFCLSLPGEWKLRDGWDRYILRDATAGVLPDAIRWRTEKTNFFPSFRDGLRAEIESARNLIEDESNPARPFVQIDTVRSLLNVACDPETHPGDLLLLWRVLVLFAWLKTLQDDLDSVASGSACFPRQGSHANPAIPTP</sequence>
<evidence type="ECO:0000313" key="6">
    <source>
        <dbReference type="Proteomes" id="UP000220102"/>
    </source>
</evidence>
<dbReference type="Pfam" id="PF00733">
    <property type="entry name" value="Asn_synthase"/>
    <property type="match status" value="1"/>
</dbReference>
<organism evidence="5 6">
    <name type="scientific">Longibacter salinarum</name>
    <dbReference type="NCBI Taxonomy" id="1850348"/>
    <lineage>
        <taxon>Bacteria</taxon>
        <taxon>Pseudomonadati</taxon>
        <taxon>Rhodothermota</taxon>
        <taxon>Rhodothermia</taxon>
        <taxon>Rhodothermales</taxon>
        <taxon>Salisaetaceae</taxon>
        <taxon>Longibacter</taxon>
    </lineage>
</organism>
<gene>
    <name evidence="5" type="ORF">CRI94_12565</name>
</gene>
<evidence type="ECO:0000259" key="4">
    <source>
        <dbReference type="PROSITE" id="PS51278"/>
    </source>
</evidence>
<dbReference type="CDD" id="cd01991">
    <property type="entry name" value="Asn_synthase_B_C"/>
    <property type="match status" value="1"/>
</dbReference>
<protein>
    <recommendedName>
        <fullName evidence="2">asparagine synthase (glutamine-hydrolyzing)</fullName>
        <ecNumber evidence="2">6.3.5.4</ecNumber>
    </recommendedName>
</protein>
<dbReference type="EC" id="6.3.5.4" evidence="2"/>
<dbReference type="InterPro" id="IPR029055">
    <property type="entry name" value="Ntn_hydrolases_N"/>
</dbReference>
<dbReference type="Gene3D" id="3.60.20.10">
    <property type="entry name" value="Glutamine Phosphoribosylpyrophosphate, subunit 1, domain 1"/>
    <property type="match status" value="1"/>
</dbReference>
<dbReference type="Proteomes" id="UP000220102">
    <property type="component" value="Unassembled WGS sequence"/>
</dbReference>
<dbReference type="SUPFAM" id="SSF56235">
    <property type="entry name" value="N-terminal nucleophile aminohydrolases (Ntn hydrolases)"/>
    <property type="match status" value="1"/>
</dbReference>
<evidence type="ECO:0000313" key="5">
    <source>
        <dbReference type="EMBL" id="PEN12831.1"/>
    </source>
</evidence>
<dbReference type="Gene3D" id="3.40.50.620">
    <property type="entry name" value="HUPs"/>
    <property type="match status" value="2"/>
</dbReference>
<dbReference type="PANTHER" id="PTHR43284:SF1">
    <property type="entry name" value="ASPARAGINE SYNTHETASE"/>
    <property type="match status" value="1"/>
</dbReference>
<dbReference type="PROSITE" id="PS51278">
    <property type="entry name" value="GATASE_TYPE_2"/>
    <property type="match status" value="1"/>
</dbReference>